<dbReference type="SUPFAM" id="SSF52172">
    <property type="entry name" value="CheY-like"/>
    <property type="match status" value="1"/>
</dbReference>
<dbReference type="InterPro" id="IPR039420">
    <property type="entry name" value="WalR-like"/>
</dbReference>
<evidence type="ECO:0000259" key="9">
    <source>
        <dbReference type="PROSITE" id="PS51755"/>
    </source>
</evidence>
<gene>
    <name evidence="10" type="ORF">MNBD_ALPHA11-2231</name>
</gene>
<dbReference type="PANTHER" id="PTHR48111">
    <property type="entry name" value="REGULATOR OF RPOS"/>
    <property type="match status" value="1"/>
</dbReference>
<feature type="domain" description="OmpR/PhoB-type" evidence="9">
    <location>
        <begin position="139"/>
        <end position="239"/>
    </location>
</feature>
<dbReference type="GO" id="GO:0000156">
    <property type="term" value="F:phosphorelay response regulator activity"/>
    <property type="evidence" value="ECO:0007669"/>
    <property type="project" value="TreeGrafter"/>
</dbReference>
<feature type="domain" description="Response regulatory" evidence="8">
    <location>
        <begin position="11"/>
        <end position="124"/>
    </location>
</feature>
<dbReference type="Gene3D" id="6.10.250.690">
    <property type="match status" value="1"/>
</dbReference>
<keyword evidence="4" id="KW-0902">Two-component regulatory system</keyword>
<comment type="subcellular location">
    <subcellularLocation>
        <location evidence="1">Cytoplasm</location>
    </subcellularLocation>
</comment>
<keyword evidence="7" id="KW-0804">Transcription</keyword>
<dbReference type="InterPro" id="IPR011006">
    <property type="entry name" value="CheY-like_superfamily"/>
</dbReference>
<evidence type="ECO:0000256" key="4">
    <source>
        <dbReference type="ARBA" id="ARBA00023012"/>
    </source>
</evidence>
<evidence type="ECO:0000256" key="5">
    <source>
        <dbReference type="ARBA" id="ARBA00023015"/>
    </source>
</evidence>
<dbReference type="FunFam" id="1.10.10.10:FF:000099">
    <property type="entry name" value="Two-component system response regulator TorR"/>
    <property type="match status" value="1"/>
</dbReference>
<dbReference type="InterPro" id="IPR001789">
    <property type="entry name" value="Sig_transdc_resp-reg_receiver"/>
</dbReference>
<dbReference type="InterPro" id="IPR016032">
    <property type="entry name" value="Sig_transdc_resp-reg_C-effctor"/>
</dbReference>
<proteinExistence type="predicted"/>
<reference evidence="10" key="1">
    <citation type="submission" date="2018-06" db="EMBL/GenBank/DDBJ databases">
        <authorList>
            <person name="Zhirakovskaya E."/>
        </authorList>
    </citation>
    <scope>NUCLEOTIDE SEQUENCE</scope>
</reference>
<dbReference type="GO" id="GO:0006355">
    <property type="term" value="P:regulation of DNA-templated transcription"/>
    <property type="evidence" value="ECO:0007669"/>
    <property type="project" value="InterPro"/>
</dbReference>
<dbReference type="PROSITE" id="PS50110">
    <property type="entry name" value="RESPONSE_REGULATORY"/>
    <property type="match status" value="1"/>
</dbReference>
<accession>A0A3B0UD31</accession>
<keyword evidence="6" id="KW-0238">DNA-binding</keyword>
<name>A0A3B0UD31_9ZZZZ</name>
<sequence length="248" mass="27759">MSAEETSPIAHILVVDDDREIRDLLARFLKKYNYRVSVAANGKEMAKVLSRWSIDLVVLDIMMPGEDGLSLCRSLRAKSKVAIIMLTMMNEETDRIVGLEMGADDYLTKPFNPRELMARIKAVLRRTKTMPAGNANSRSDILSFAGFKLDISRRQLFSPDGLLIDLSSGEFDLLIALAEHPQQLLTRDQLLDITSGRTEAPFDRSIDMQISRLRRKIETGNKGPELIKTIRGAGYMLTEAATRKNGSS</sequence>
<dbReference type="SMART" id="SM00862">
    <property type="entry name" value="Trans_reg_C"/>
    <property type="match status" value="1"/>
</dbReference>
<keyword evidence="2" id="KW-0963">Cytoplasm</keyword>
<dbReference type="Pfam" id="PF00486">
    <property type="entry name" value="Trans_reg_C"/>
    <property type="match status" value="1"/>
</dbReference>
<keyword evidence="5" id="KW-0805">Transcription regulation</keyword>
<dbReference type="InterPro" id="IPR036388">
    <property type="entry name" value="WH-like_DNA-bd_sf"/>
</dbReference>
<evidence type="ECO:0000256" key="7">
    <source>
        <dbReference type="ARBA" id="ARBA00023163"/>
    </source>
</evidence>
<dbReference type="Gene3D" id="3.40.50.2300">
    <property type="match status" value="1"/>
</dbReference>
<dbReference type="SUPFAM" id="SSF46894">
    <property type="entry name" value="C-terminal effector domain of the bipartite response regulators"/>
    <property type="match status" value="1"/>
</dbReference>
<dbReference type="EMBL" id="UOEQ01000137">
    <property type="protein sequence ID" value="VAW17446.1"/>
    <property type="molecule type" value="Genomic_DNA"/>
</dbReference>
<evidence type="ECO:0000256" key="6">
    <source>
        <dbReference type="ARBA" id="ARBA00023125"/>
    </source>
</evidence>
<dbReference type="InterPro" id="IPR001867">
    <property type="entry name" value="OmpR/PhoB-type_DNA-bd"/>
</dbReference>
<dbReference type="Gene3D" id="1.10.10.10">
    <property type="entry name" value="Winged helix-like DNA-binding domain superfamily/Winged helix DNA-binding domain"/>
    <property type="match status" value="1"/>
</dbReference>
<dbReference type="FunFam" id="3.40.50.2300:FF:000001">
    <property type="entry name" value="DNA-binding response regulator PhoB"/>
    <property type="match status" value="1"/>
</dbReference>
<evidence type="ECO:0000313" key="10">
    <source>
        <dbReference type="EMBL" id="VAW17446.1"/>
    </source>
</evidence>
<dbReference type="CDD" id="cd00383">
    <property type="entry name" value="trans_reg_C"/>
    <property type="match status" value="1"/>
</dbReference>
<dbReference type="PROSITE" id="PS51755">
    <property type="entry name" value="OMPR_PHOB"/>
    <property type="match status" value="1"/>
</dbReference>
<evidence type="ECO:0000256" key="3">
    <source>
        <dbReference type="ARBA" id="ARBA00022553"/>
    </source>
</evidence>
<dbReference type="PANTHER" id="PTHR48111:SF4">
    <property type="entry name" value="DNA-BINDING DUAL TRANSCRIPTIONAL REGULATOR OMPR"/>
    <property type="match status" value="1"/>
</dbReference>
<protein>
    <submittedName>
        <fullName evidence="10">Two-component transcriptional response regulator, LuxR family</fullName>
    </submittedName>
</protein>
<organism evidence="10">
    <name type="scientific">hydrothermal vent metagenome</name>
    <dbReference type="NCBI Taxonomy" id="652676"/>
    <lineage>
        <taxon>unclassified sequences</taxon>
        <taxon>metagenomes</taxon>
        <taxon>ecological metagenomes</taxon>
    </lineage>
</organism>
<dbReference type="GO" id="GO:0000976">
    <property type="term" value="F:transcription cis-regulatory region binding"/>
    <property type="evidence" value="ECO:0007669"/>
    <property type="project" value="TreeGrafter"/>
</dbReference>
<keyword evidence="3" id="KW-0597">Phosphoprotein</keyword>
<evidence type="ECO:0000256" key="2">
    <source>
        <dbReference type="ARBA" id="ARBA00022490"/>
    </source>
</evidence>
<evidence type="ECO:0000259" key="8">
    <source>
        <dbReference type="PROSITE" id="PS50110"/>
    </source>
</evidence>
<dbReference type="AlphaFoldDB" id="A0A3B0UD31"/>
<dbReference type="GO" id="GO:0005829">
    <property type="term" value="C:cytosol"/>
    <property type="evidence" value="ECO:0007669"/>
    <property type="project" value="TreeGrafter"/>
</dbReference>
<evidence type="ECO:0000256" key="1">
    <source>
        <dbReference type="ARBA" id="ARBA00004496"/>
    </source>
</evidence>
<dbReference type="SMART" id="SM00448">
    <property type="entry name" value="REC"/>
    <property type="match status" value="1"/>
</dbReference>
<dbReference type="GO" id="GO:0032993">
    <property type="term" value="C:protein-DNA complex"/>
    <property type="evidence" value="ECO:0007669"/>
    <property type="project" value="TreeGrafter"/>
</dbReference>
<dbReference type="Pfam" id="PF00072">
    <property type="entry name" value="Response_reg"/>
    <property type="match status" value="1"/>
</dbReference>